<dbReference type="RefSeq" id="WP_102113975.1">
    <property type="nucleotide sequence ID" value="NZ_BMGN01000007.1"/>
</dbReference>
<protein>
    <submittedName>
        <fullName evidence="5">RNA polymerase subunit sigma-24</fullName>
    </submittedName>
</protein>
<dbReference type="InterPro" id="IPR013325">
    <property type="entry name" value="RNA_pol_sigma_r2"/>
</dbReference>
<gene>
    <name evidence="5" type="ORF">C0V82_18895</name>
</gene>
<dbReference type="InterPro" id="IPR039425">
    <property type="entry name" value="RNA_pol_sigma-70-like"/>
</dbReference>
<proteinExistence type="inferred from homology"/>
<evidence type="ECO:0000256" key="3">
    <source>
        <dbReference type="ARBA" id="ARBA00023082"/>
    </source>
</evidence>
<dbReference type="OrthoDB" id="9794372at2"/>
<dbReference type="GO" id="GO:0006352">
    <property type="term" value="P:DNA-templated transcription initiation"/>
    <property type="evidence" value="ECO:0007669"/>
    <property type="project" value="InterPro"/>
</dbReference>
<comment type="similarity">
    <text evidence="1">Belongs to the sigma-70 factor family. ECF subfamily.</text>
</comment>
<dbReference type="CDD" id="cd06171">
    <property type="entry name" value="Sigma70_r4"/>
    <property type="match status" value="1"/>
</dbReference>
<keyword evidence="4" id="KW-0804">Transcription</keyword>
<name>A0A2K9NH66_9PROT</name>
<dbReference type="InterPro" id="IPR036388">
    <property type="entry name" value="WH-like_DNA-bd_sf"/>
</dbReference>
<dbReference type="InterPro" id="IPR013249">
    <property type="entry name" value="RNA_pol_sigma70_r4_t2"/>
</dbReference>
<dbReference type="Gene3D" id="1.10.1740.10">
    <property type="match status" value="1"/>
</dbReference>
<dbReference type="GO" id="GO:0003677">
    <property type="term" value="F:DNA binding"/>
    <property type="evidence" value="ECO:0007669"/>
    <property type="project" value="InterPro"/>
</dbReference>
<dbReference type="SUPFAM" id="SSF88659">
    <property type="entry name" value="Sigma3 and sigma4 domains of RNA polymerase sigma factors"/>
    <property type="match status" value="1"/>
</dbReference>
<evidence type="ECO:0000256" key="4">
    <source>
        <dbReference type="ARBA" id="ARBA00023163"/>
    </source>
</evidence>
<evidence type="ECO:0000256" key="2">
    <source>
        <dbReference type="ARBA" id="ARBA00023015"/>
    </source>
</evidence>
<dbReference type="Gene3D" id="1.10.10.10">
    <property type="entry name" value="Winged helix-like DNA-binding domain superfamily/Winged helix DNA-binding domain"/>
    <property type="match status" value="1"/>
</dbReference>
<dbReference type="InterPro" id="IPR014284">
    <property type="entry name" value="RNA_pol_sigma-70_dom"/>
</dbReference>
<organism evidence="5 6">
    <name type="scientific">Niveispirillum cyanobacteriorum</name>
    <dbReference type="NCBI Taxonomy" id="1612173"/>
    <lineage>
        <taxon>Bacteria</taxon>
        <taxon>Pseudomonadati</taxon>
        <taxon>Pseudomonadota</taxon>
        <taxon>Alphaproteobacteria</taxon>
        <taxon>Rhodospirillales</taxon>
        <taxon>Azospirillaceae</taxon>
        <taxon>Niveispirillum</taxon>
    </lineage>
</organism>
<keyword evidence="3" id="KW-0731">Sigma factor</keyword>
<dbReference type="AlphaFoldDB" id="A0A2K9NH66"/>
<dbReference type="EMBL" id="CP025612">
    <property type="protein sequence ID" value="AUN32437.1"/>
    <property type="molecule type" value="Genomic_DNA"/>
</dbReference>
<evidence type="ECO:0000313" key="5">
    <source>
        <dbReference type="EMBL" id="AUN32437.1"/>
    </source>
</evidence>
<evidence type="ECO:0000313" key="6">
    <source>
        <dbReference type="Proteomes" id="UP000234752"/>
    </source>
</evidence>
<dbReference type="NCBIfam" id="TIGR02937">
    <property type="entry name" value="sigma70-ECF"/>
    <property type="match status" value="1"/>
</dbReference>
<reference evidence="5 6" key="1">
    <citation type="submission" date="2017-12" db="EMBL/GenBank/DDBJ databases">
        <title>Genomes of bacteria within cyanobacterial aggregates.</title>
        <authorList>
            <person name="Cai H."/>
        </authorList>
    </citation>
    <scope>NUCLEOTIDE SEQUENCE [LARGE SCALE GENOMIC DNA]</scope>
    <source>
        <strain evidence="5 6">TH16</strain>
    </source>
</reference>
<dbReference type="PANTHER" id="PTHR43133">
    <property type="entry name" value="RNA POLYMERASE ECF-TYPE SIGMA FACTO"/>
    <property type="match status" value="1"/>
</dbReference>
<keyword evidence="2" id="KW-0805">Transcription regulation</keyword>
<dbReference type="KEGG" id="ncb:C0V82_18895"/>
<dbReference type="InterPro" id="IPR013324">
    <property type="entry name" value="RNA_pol_sigma_r3/r4-like"/>
</dbReference>
<dbReference type="SUPFAM" id="SSF88946">
    <property type="entry name" value="Sigma2 domain of RNA polymerase sigma factors"/>
    <property type="match status" value="1"/>
</dbReference>
<dbReference type="Proteomes" id="UP000234752">
    <property type="component" value="Chromosome eg_2"/>
</dbReference>
<evidence type="ECO:0000256" key="1">
    <source>
        <dbReference type="ARBA" id="ARBA00010641"/>
    </source>
</evidence>
<keyword evidence="6" id="KW-1185">Reference proteome</keyword>
<sequence length="179" mass="20105">MRTTTLDIWFATRILPLEPGLRGWLARHANDIDPDDIIQETYARLAKEQAGIRDAKAYMFAVARSIVIEQLRQRRVVKIVPVPDLESLSVADEAPTHESDLISRQDIGLLHAALAQLPEKCRQVLTLRKVDGLSQKLVARRLGLSESTVEKHVAAGIKRCAAWFAARQDAPPARQMRKQ</sequence>
<accession>A0A2K9NH66</accession>
<dbReference type="PANTHER" id="PTHR43133:SF63">
    <property type="entry name" value="RNA POLYMERASE SIGMA FACTOR FECI-RELATED"/>
    <property type="match status" value="1"/>
</dbReference>
<dbReference type="GO" id="GO:0016987">
    <property type="term" value="F:sigma factor activity"/>
    <property type="evidence" value="ECO:0007669"/>
    <property type="project" value="UniProtKB-KW"/>
</dbReference>
<dbReference type="Pfam" id="PF08281">
    <property type="entry name" value="Sigma70_r4_2"/>
    <property type="match status" value="1"/>
</dbReference>